<name>A0A8S4NPT6_OWEFU</name>
<feature type="compositionally biased region" description="Basic residues" evidence="1">
    <location>
        <begin position="86"/>
        <end position="96"/>
    </location>
</feature>
<accession>A0A8S4NPT6</accession>
<gene>
    <name evidence="2" type="ORF">OFUS_LOCUS8809</name>
</gene>
<evidence type="ECO:0000313" key="3">
    <source>
        <dbReference type="Proteomes" id="UP000749559"/>
    </source>
</evidence>
<reference evidence="2" key="1">
    <citation type="submission" date="2022-03" db="EMBL/GenBank/DDBJ databases">
        <authorList>
            <person name="Martin C."/>
        </authorList>
    </citation>
    <scope>NUCLEOTIDE SEQUENCE</scope>
</reference>
<feature type="region of interest" description="Disordered" evidence="1">
    <location>
        <begin position="83"/>
        <end position="119"/>
    </location>
</feature>
<protein>
    <submittedName>
        <fullName evidence="2">Uncharacterized protein</fullName>
    </submittedName>
</protein>
<proteinExistence type="predicted"/>
<comment type="caution">
    <text evidence="2">The sequence shown here is derived from an EMBL/GenBank/DDBJ whole genome shotgun (WGS) entry which is preliminary data.</text>
</comment>
<dbReference type="Proteomes" id="UP000749559">
    <property type="component" value="Unassembled WGS sequence"/>
</dbReference>
<dbReference type="AlphaFoldDB" id="A0A8S4NPT6"/>
<feature type="compositionally biased region" description="Basic and acidic residues" evidence="1">
    <location>
        <begin position="196"/>
        <end position="209"/>
    </location>
</feature>
<evidence type="ECO:0000313" key="2">
    <source>
        <dbReference type="EMBL" id="CAH1782351.1"/>
    </source>
</evidence>
<organism evidence="2 3">
    <name type="scientific">Owenia fusiformis</name>
    <name type="common">Polychaete worm</name>
    <dbReference type="NCBI Taxonomy" id="6347"/>
    <lineage>
        <taxon>Eukaryota</taxon>
        <taxon>Metazoa</taxon>
        <taxon>Spiralia</taxon>
        <taxon>Lophotrochozoa</taxon>
        <taxon>Annelida</taxon>
        <taxon>Polychaeta</taxon>
        <taxon>Sedentaria</taxon>
        <taxon>Canalipalpata</taxon>
        <taxon>Sabellida</taxon>
        <taxon>Oweniida</taxon>
        <taxon>Oweniidae</taxon>
        <taxon>Owenia</taxon>
    </lineage>
</organism>
<feature type="region of interest" description="Disordered" evidence="1">
    <location>
        <begin position="169"/>
        <end position="215"/>
    </location>
</feature>
<keyword evidence="3" id="KW-1185">Reference proteome</keyword>
<dbReference type="EMBL" id="CAIIXF020000004">
    <property type="protein sequence ID" value="CAH1782351.1"/>
    <property type="molecule type" value="Genomic_DNA"/>
</dbReference>
<evidence type="ECO:0000256" key="1">
    <source>
        <dbReference type="SAM" id="MobiDB-lite"/>
    </source>
</evidence>
<sequence length="215" mass="24549">MKSNKCSELVILRFLKQREGLMVSGEKGMFHWESSVESPDSNLIEMMWAKMKDISQFSSFDKVLPRKYYKFENMSTGLSINSKTKVNARKKTKTRQTRGEKHPTEDEATSYTTSCEPARNKNSKNVTLSVFNECALTLLEKTITNGHPTEDEATSYTTSLKPLARVAEDDNNSIPPLQRQLPLCMGHGHGMGSRKRKEDKDRTTKDLKRPNRLQN</sequence>